<protein>
    <recommendedName>
        <fullName evidence="3">F-box domain-containing protein</fullName>
    </recommendedName>
</protein>
<name>A0A2P4QKH9_RHIID</name>
<gene>
    <name evidence="1" type="ORF">GLOIN_2v1870678</name>
</gene>
<dbReference type="Proteomes" id="UP000018888">
    <property type="component" value="Unassembled WGS sequence"/>
</dbReference>
<dbReference type="Gene3D" id="3.80.10.10">
    <property type="entry name" value="Ribonuclease Inhibitor"/>
    <property type="match status" value="1"/>
</dbReference>
<evidence type="ECO:0008006" key="3">
    <source>
        <dbReference type="Google" id="ProtNLM"/>
    </source>
</evidence>
<proteinExistence type="predicted"/>
<sequence>MAHNIKKIFCVGLKKKNQSTQRAQNTIPQNKTKPKWKRLFLLGRRKKNDSKNQKIVQDEKEKNLILPTDCLLEIFKYFQDDLRTLHSCLLVDKNWCISTVRLIWKQPFLNKSSPIIIDVYLSCLTLHEKKNLIKNGVDLTNITKPATFHYANFLRHLDMKNFYAAVEARNRVNKIVENRHTDLICRALCRLFTTKCENIQTLHLNWNYVGGWKRYPIFPYQRSASKFLNELSELSIYKVNTRDIFLDMEKHSKNLVKLEILDYCFDNLPEHRHKSIYMLIKNQKNLQNCKLFAYGICPVIPMKALDFQTNSLIHFELIYAKFPSDNNAFISLSNCHNLKTLIIEYCYFENQDILRPLIQTQFPHLRKIRFKSLQSNASEIFVELIKKNSISLRELHYSDEVSRQFNHLILETIVTYSTTSLISLTIPFRNCQTPQLITLLSFSNQLQSLKLIGPYGHERAFVEFLPVLAKLLPSSLHHLSLDLNWVIMNNLQQFLTNLNTRLFTFYISGWSRRIRERHVETIKTYLQQYNPTLDFYDFLKDIT</sequence>
<comment type="caution">
    <text evidence="1">The sequence shown here is derived from an EMBL/GenBank/DDBJ whole genome shotgun (WGS) entry which is preliminary data.</text>
</comment>
<evidence type="ECO:0000313" key="2">
    <source>
        <dbReference type="Proteomes" id="UP000018888"/>
    </source>
</evidence>
<dbReference type="EMBL" id="AUPC02000034">
    <property type="protein sequence ID" value="POG78145.1"/>
    <property type="molecule type" value="Genomic_DNA"/>
</dbReference>
<evidence type="ECO:0000313" key="1">
    <source>
        <dbReference type="EMBL" id="POG78145.1"/>
    </source>
</evidence>
<dbReference type="AlphaFoldDB" id="A0A2P4QKH9"/>
<dbReference type="SUPFAM" id="SSF52047">
    <property type="entry name" value="RNI-like"/>
    <property type="match status" value="1"/>
</dbReference>
<keyword evidence="2" id="KW-1185">Reference proteome</keyword>
<organism evidence="1 2">
    <name type="scientific">Rhizophagus irregularis (strain DAOM 181602 / DAOM 197198 / MUCL 43194)</name>
    <name type="common">Arbuscular mycorrhizal fungus</name>
    <name type="synonym">Glomus intraradices</name>
    <dbReference type="NCBI Taxonomy" id="747089"/>
    <lineage>
        <taxon>Eukaryota</taxon>
        <taxon>Fungi</taxon>
        <taxon>Fungi incertae sedis</taxon>
        <taxon>Mucoromycota</taxon>
        <taxon>Glomeromycotina</taxon>
        <taxon>Glomeromycetes</taxon>
        <taxon>Glomerales</taxon>
        <taxon>Glomeraceae</taxon>
        <taxon>Rhizophagus</taxon>
    </lineage>
</organism>
<dbReference type="VEuPathDB" id="FungiDB:RhiirFUN_003342"/>
<reference evidence="1 2" key="2">
    <citation type="journal article" date="2018" name="New Phytol.">
        <title>High intraspecific genome diversity in the model arbuscular mycorrhizal symbiont Rhizophagus irregularis.</title>
        <authorList>
            <person name="Chen E.C.H."/>
            <person name="Morin E."/>
            <person name="Beaudet D."/>
            <person name="Noel J."/>
            <person name="Yildirir G."/>
            <person name="Ndikumana S."/>
            <person name="Charron P."/>
            <person name="St-Onge C."/>
            <person name="Giorgi J."/>
            <person name="Kruger M."/>
            <person name="Marton T."/>
            <person name="Ropars J."/>
            <person name="Grigoriev I.V."/>
            <person name="Hainaut M."/>
            <person name="Henrissat B."/>
            <person name="Roux C."/>
            <person name="Martin F."/>
            <person name="Corradi N."/>
        </authorList>
    </citation>
    <scope>NUCLEOTIDE SEQUENCE [LARGE SCALE GENOMIC DNA]</scope>
    <source>
        <strain evidence="1 2">DAOM 197198</strain>
    </source>
</reference>
<accession>A0A2P4QKH9</accession>
<dbReference type="InterPro" id="IPR032675">
    <property type="entry name" value="LRR_dom_sf"/>
</dbReference>
<reference evidence="1 2" key="1">
    <citation type="journal article" date="2013" name="Proc. Natl. Acad. Sci. U.S.A.">
        <title>Genome of an arbuscular mycorrhizal fungus provides insight into the oldest plant symbiosis.</title>
        <authorList>
            <person name="Tisserant E."/>
            <person name="Malbreil M."/>
            <person name="Kuo A."/>
            <person name="Kohler A."/>
            <person name="Symeonidi A."/>
            <person name="Balestrini R."/>
            <person name="Charron P."/>
            <person name="Duensing N."/>
            <person name="Frei Dit Frey N."/>
            <person name="Gianinazzi-Pearson V."/>
            <person name="Gilbert L.B."/>
            <person name="Handa Y."/>
            <person name="Herr J.R."/>
            <person name="Hijri M."/>
            <person name="Koul R."/>
            <person name="Kawaguchi M."/>
            <person name="Krajinski F."/>
            <person name="Lammers P.J."/>
            <person name="Masclaux F.G."/>
            <person name="Murat C."/>
            <person name="Morin E."/>
            <person name="Ndikumana S."/>
            <person name="Pagni M."/>
            <person name="Petitpierre D."/>
            <person name="Requena N."/>
            <person name="Rosikiewicz P."/>
            <person name="Riley R."/>
            <person name="Saito K."/>
            <person name="San Clemente H."/>
            <person name="Shapiro H."/>
            <person name="van Tuinen D."/>
            <person name="Becard G."/>
            <person name="Bonfante P."/>
            <person name="Paszkowski U."/>
            <person name="Shachar-Hill Y.Y."/>
            <person name="Tuskan G.A."/>
            <person name="Young P.W."/>
            <person name="Sanders I.R."/>
            <person name="Henrissat B."/>
            <person name="Rensing S.A."/>
            <person name="Grigoriev I.V."/>
            <person name="Corradi N."/>
            <person name="Roux C."/>
            <person name="Martin F."/>
        </authorList>
    </citation>
    <scope>NUCLEOTIDE SEQUENCE [LARGE SCALE GENOMIC DNA]</scope>
    <source>
        <strain evidence="1 2">DAOM 197198</strain>
    </source>
</reference>